<evidence type="ECO:0000313" key="2">
    <source>
        <dbReference type="EMBL" id="GLY71317.1"/>
    </source>
</evidence>
<reference evidence="2" key="1">
    <citation type="submission" date="2023-03" db="EMBL/GenBank/DDBJ databases">
        <title>Amycolatopsis taiwanensis NBRC 103393.</title>
        <authorList>
            <person name="Ichikawa N."/>
            <person name="Sato H."/>
            <person name="Tonouchi N."/>
        </authorList>
    </citation>
    <scope>NUCLEOTIDE SEQUENCE</scope>
    <source>
        <strain evidence="2">NBRC 103393</strain>
    </source>
</reference>
<dbReference type="InterPro" id="IPR036928">
    <property type="entry name" value="AS_sf"/>
</dbReference>
<name>A0A9W6VLC9_9PSEU</name>
<feature type="domain" description="Amidase" evidence="1">
    <location>
        <begin position="22"/>
        <end position="429"/>
    </location>
</feature>
<dbReference type="SUPFAM" id="SSF75304">
    <property type="entry name" value="Amidase signature (AS) enzymes"/>
    <property type="match status" value="1"/>
</dbReference>
<dbReference type="Gene3D" id="3.90.1300.10">
    <property type="entry name" value="Amidase signature (AS) domain"/>
    <property type="match status" value="1"/>
</dbReference>
<organism evidence="2 3">
    <name type="scientific">Amycolatopsis taiwanensis</name>
    <dbReference type="NCBI Taxonomy" id="342230"/>
    <lineage>
        <taxon>Bacteria</taxon>
        <taxon>Bacillati</taxon>
        <taxon>Actinomycetota</taxon>
        <taxon>Actinomycetes</taxon>
        <taxon>Pseudonocardiales</taxon>
        <taxon>Pseudonocardiaceae</taxon>
        <taxon>Amycolatopsis</taxon>
    </lineage>
</organism>
<evidence type="ECO:0000259" key="1">
    <source>
        <dbReference type="Pfam" id="PF01425"/>
    </source>
</evidence>
<dbReference type="PANTHER" id="PTHR11895:SF176">
    <property type="entry name" value="AMIDASE AMID-RELATED"/>
    <property type="match status" value="1"/>
</dbReference>
<sequence>MTPVTIEQAAAQVRAGQVASTELVRRSIELADEHDATLGVFLSRFDESALAAAAEADAAVVEGKPLGPLHGVPIGIKDLLATREGPTTAQSLAWDSGWGAEDATAVARLRAAGAVIVGKTTTLEFAYGTPATDDPFPMPANPWDPRRWAGGSSSGSGSGVAAGMMLAALGTDTAGSVRAPAAMCGITGLKPTYGAVPMAGCIPLAFSADHIGPMAHTAKGCSILLEVLTGRPLDRFATDGLTGVRIGVDRLDRITEGTGEAGVSGVFDDALKTLAGLGAEITDVELPLYPELTDTVFISTGVERLAYHAPRLAKNWSKYGRSARAGMLRGAYYSAADYVQAQRVRRHGQHLLARLFDDVDVIVTPTASVAAPLLTEIEDCMAGWKRLVHTTYWNAVGNPVLSVPMGFNADSLPLGLQIAGRPREDATVLHVGEAFQQATAWHLRQPGSKESS</sequence>
<gene>
    <name evidence="2" type="primary">gatA</name>
    <name evidence="2" type="ORF">Atai01_79360</name>
</gene>
<dbReference type="PROSITE" id="PS00571">
    <property type="entry name" value="AMIDASES"/>
    <property type="match status" value="1"/>
</dbReference>
<proteinExistence type="predicted"/>
<dbReference type="GO" id="GO:0003824">
    <property type="term" value="F:catalytic activity"/>
    <property type="evidence" value="ECO:0007669"/>
    <property type="project" value="InterPro"/>
</dbReference>
<dbReference type="Pfam" id="PF01425">
    <property type="entry name" value="Amidase"/>
    <property type="match status" value="1"/>
</dbReference>
<protein>
    <submittedName>
        <fullName evidence="2">Glutamyl-tRNA(Gln) amidotransferase subunit A</fullName>
    </submittedName>
</protein>
<dbReference type="AlphaFoldDB" id="A0A9W6VLC9"/>
<dbReference type="RefSeq" id="WP_285491043.1">
    <property type="nucleotide sequence ID" value="NZ_BSTI01000034.1"/>
</dbReference>
<evidence type="ECO:0000313" key="3">
    <source>
        <dbReference type="Proteomes" id="UP001165136"/>
    </source>
</evidence>
<dbReference type="InterPro" id="IPR000120">
    <property type="entry name" value="Amidase"/>
</dbReference>
<dbReference type="PANTHER" id="PTHR11895">
    <property type="entry name" value="TRANSAMIDASE"/>
    <property type="match status" value="1"/>
</dbReference>
<keyword evidence="3" id="KW-1185">Reference proteome</keyword>
<dbReference type="EMBL" id="BSTI01000034">
    <property type="protein sequence ID" value="GLY71317.1"/>
    <property type="molecule type" value="Genomic_DNA"/>
</dbReference>
<dbReference type="InterPro" id="IPR023631">
    <property type="entry name" value="Amidase_dom"/>
</dbReference>
<dbReference type="Proteomes" id="UP001165136">
    <property type="component" value="Unassembled WGS sequence"/>
</dbReference>
<comment type="caution">
    <text evidence="2">The sequence shown here is derived from an EMBL/GenBank/DDBJ whole genome shotgun (WGS) entry which is preliminary data.</text>
</comment>
<accession>A0A9W6VLC9</accession>
<dbReference type="InterPro" id="IPR020556">
    <property type="entry name" value="Amidase_CS"/>
</dbReference>